<dbReference type="EMBL" id="NWTN01000047">
    <property type="protein sequence ID" value="PRQ64540.1"/>
    <property type="molecule type" value="Genomic_DNA"/>
</dbReference>
<dbReference type="RefSeq" id="WP_096444465.1">
    <property type="nucleotide sequence ID" value="NZ_NWTN01000047.1"/>
</dbReference>
<reference evidence="1 2" key="1">
    <citation type="submission" date="2018-03" db="EMBL/GenBank/DDBJ databases">
        <title>Genetic Diversity and Phenotypic Plasticity of AHL Mediated Quorum Sensing in Environmental Strains of Vibrio mediterranei.</title>
        <authorList>
            <person name="Lantoine F."/>
            <person name="Vouve F."/>
        </authorList>
    </citation>
    <scope>NUCLEOTIDE SEQUENCE [LARGE SCALE GENOMIC DNA]</scope>
    <source>
        <strain evidence="1 2">17LN0615E</strain>
    </source>
</reference>
<dbReference type="Proteomes" id="UP000238163">
    <property type="component" value="Unassembled WGS sequence"/>
</dbReference>
<protein>
    <recommendedName>
        <fullName evidence="3">Resolvase HTH domain-containing protein</fullName>
    </recommendedName>
</protein>
<name>A0ABX5D4E3_9VIBR</name>
<gene>
    <name evidence="1" type="ORF">COR51_26955</name>
</gene>
<evidence type="ECO:0000313" key="2">
    <source>
        <dbReference type="Proteomes" id="UP000238163"/>
    </source>
</evidence>
<proteinExistence type="predicted"/>
<evidence type="ECO:0008006" key="3">
    <source>
        <dbReference type="Google" id="ProtNLM"/>
    </source>
</evidence>
<accession>A0ABX5D4E3</accession>
<comment type="caution">
    <text evidence="1">The sequence shown here is derived from an EMBL/GenBank/DDBJ whole genome shotgun (WGS) entry which is preliminary data.</text>
</comment>
<evidence type="ECO:0000313" key="1">
    <source>
        <dbReference type="EMBL" id="PRQ64540.1"/>
    </source>
</evidence>
<keyword evidence="2" id="KW-1185">Reference proteome</keyword>
<organism evidence="1 2">
    <name type="scientific">Vibrio mediterranei</name>
    <dbReference type="NCBI Taxonomy" id="689"/>
    <lineage>
        <taxon>Bacteria</taxon>
        <taxon>Pseudomonadati</taxon>
        <taxon>Pseudomonadota</taxon>
        <taxon>Gammaproteobacteria</taxon>
        <taxon>Vibrionales</taxon>
        <taxon>Vibrionaceae</taxon>
        <taxon>Vibrio</taxon>
    </lineage>
</organism>
<dbReference type="Gene3D" id="1.10.10.60">
    <property type="entry name" value="Homeodomain-like"/>
    <property type="match status" value="2"/>
</dbReference>
<sequence>MRKQANTQNIDAYLRRYVGRLTGVQMAKHLDCSTATVYSRAKKLGLKLRLHGEAHPNAKATNQEVELIRQLYEEGLPVSDIVQKMELSQSFIYAVISHARRAYD</sequence>